<dbReference type="InterPro" id="IPR050807">
    <property type="entry name" value="TransReg_Diox_bact_type"/>
</dbReference>
<dbReference type="PANTHER" id="PTHR46797">
    <property type="entry name" value="HTH-TYPE TRANSCRIPTIONAL REGULATOR"/>
    <property type="match status" value="1"/>
</dbReference>
<proteinExistence type="predicted"/>
<dbReference type="Proteomes" id="UP001317779">
    <property type="component" value="Chromosome"/>
</dbReference>
<reference evidence="3 4" key="1">
    <citation type="submission" date="2022-12" db="EMBL/GenBank/DDBJ databases">
        <title>Microbacterium terricola strain KV-448 chromosome, complete genome.</title>
        <authorList>
            <person name="Oshima T."/>
            <person name="Moriya T."/>
            <person name="Bessho Y."/>
        </authorList>
    </citation>
    <scope>NUCLEOTIDE SEQUENCE [LARGE SCALE GENOMIC DNA]</scope>
    <source>
        <strain evidence="3 4">KV-448</strain>
    </source>
</reference>
<gene>
    <name evidence="3" type="ORF">Microterr_05120</name>
</gene>
<dbReference type="InterPro" id="IPR001387">
    <property type="entry name" value="Cro/C1-type_HTH"/>
</dbReference>
<dbReference type="Pfam" id="PF01381">
    <property type="entry name" value="HTH_3"/>
    <property type="match status" value="1"/>
</dbReference>
<dbReference type="InterPro" id="IPR010982">
    <property type="entry name" value="Lambda_DNA-bd_dom_sf"/>
</dbReference>
<name>A0ABM8DW70_9MICO</name>
<evidence type="ECO:0000256" key="1">
    <source>
        <dbReference type="ARBA" id="ARBA00023125"/>
    </source>
</evidence>
<evidence type="ECO:0000259" key="2">
    <source>
        <dbReference type="PROSITE" id="PS50943"/>
    </source>
</evidence>
<dbReference type="PANTHER" id="PTHR46797:SF1">
    <property type="entry name" value="METHYLPHOSPHONATE SYNTHASE"/>
    <property type="match status" value="1"/>
</dbReference>
<dbReference type="CDD" id="cd00093">
    <property type="entry name" value="HTH_XRE"/>
    <property type="match status" value="1"/>
</dbReference>
<organism evidence="3 4">
    <name type="scientific">Microbacterium terricola</name>
    <dbReference type="NCBI Taxonomy" id="344163"/>
    <lineage>
        <taxon>Bacteria</taxon>
        <taxon>Bacillati</taxon>
        <taxon>Actinomycetota</taxon>
        <taxon>Actinomycetes</taxon>
        <taxon>Micrococcales</taxon>
        <taxon>Microbacteriaceae</taxon>
        <taxon>Microbacterium</taxon>
    </lineage>
</organism>
<evidence type="ECO:0000313" key="3">
    <source>
        <dbReference type="EMBL" id="BDV29852.1"/>
    </source>
</evidence>
<dbReference type="EMBL" id="AP027141">
    <property type="protein sequence ID" value="BDV29852.1"/>
    <property type="molecule type" value="Genomic_DNA"/>
</dbReference>
<dbReference type="SMART" id="SM00530">
    <property type="entry name" value="HTH_XRE"/>
    <property type="match status" value="1"/>
</dbReference>
<sequence>MTTSFEDYASRRKSRWSAGQRAAYEVAEQVFTDERESHLALGADLAARRNELNLSQPRLAELSGVQQSEISRIERGVANPTLSTIDRLSRALGLRVVLTTSEAPDRHHVSA</sequence>
<keyword evidence="1" id="KW-0238">DNA-binding</keyword>
<accession>A0ABM8DW70</accession>
<dbReference type="Gene3D" id="1.10.260.40">
    <property type="entry name" value="lambda repressor-like DNA-binding domains"/>
    <property type="match status" value="1"/>
</dbReference>
<evidence type="ECO:0000313" key="4">
    <source>
        <dbReference type="Proteomes" id="UP001317779"/>
    </source>
</evidence>
<feature type="domain" description="HTH cro/C1-type" evidence="2">
    <location>
        <begin position="45"/>
        <end position="99"/>
    </location>
</feature>
<keyword evidence="4" id="KW-1185">Reference proteome</keyword>
<dbReference type="SUPFAM" id="SSF47413">
    <property type="entry name" value="lambda repressor-like DNA-binding domains"/>
    <property type="match status" value="1"/>
</dbReference>
<dbReference type="RefSeq" id="WP_263796307.1">
    <property type="nucleotide sequence ID" value="NZ_AP027141.1"/>
</dbReference>
<dbReference type="PROSITE" id="PS50943">
    <property type="entry name" value="HTH_CROC1"/>
    <property type="match status" value="1"/>
</dbReference>
<protein>
    <recommendedName>
        <fullName evidence="2">HTH cro/C1-type domain-containing protein</fullName>
    </recommendedName>
</protein>